<evidence type="ECO:0000313" key="1">
    <source>
        <dbReference type="EMBL" id="HJC37929.1"/>
    </source>
</evidence>
<dbReference type="Gene3D" id="2.60.120.40">
    <property type="match status" value="1"/>
</dbReference>
<proteinExistence type="predicted"/>
<sequence length="145" mass="15255">AGETASPELLSAYSTPPQVGTSGGALIFDRNAVINGNAISHAQNSADIVIQQTGFYQVSFHSTMGPTTGADFPMTVSMYLQQQGTEVPGTVVQHTFHTTADTSNAAFTQIIKVVSVPTTIKMIGQGEDYFYGPASLVVNKLGNIN</sequence>
<feature type="non-terminal residue" evidence="1">
    <location>
        <position position="1"/>
    </location>
</feature>
<dbReference type="EMBL" id="DWWK01000032">
    <property type="protein sequence ID" value="HJC37929.1"/>
    <property type="molecule type" value="Genomic_DNA"/>
</dbReference>
<gene>
    <name evidence="1" type="ORF">H9757_02525</name>
</gene>
<protein>
    <submittedName>
        <fullName evidence="1">Uncharacterized protein</fullName>
    </submittedName>
</protein>
<dbReference type="AlphaFoldDB" id="A0A9D2NVS4"/>
<name>A0A9D2NVS4_9FIRM</name>
<comment type="caution">
    <text evidence="1">The sequence shown here is derived from an EMBL/GenBank/DDBJ whole genome shotgun (WGS) entry which is preliminary data.</text>
</comment>
<dbReference type="InterPro" id="IPR008983">
    <property type="entry name" value="Tumour_necrosis_fac-like_dom"/>
</dbReference>
<accession>A0A9D2NVS4</accession>
<reference evidence="1" key="2">
    <citation type="submission" date="2021-04" db="EMBL/GenBank/DDBJ databases">
        <authorList>
            <person name="Gilroy R."/>
        </authorList>
    </citation>
    <scope>NUCLEOTIDE SEQUENCE</scope>
    <source>
        <strain evidence="1">ChiGjej1B1-1692</strain>
    </source>
</reference>
<organism evidence="1 2">
    <name type="scientific">Candidatus Mediterraneibacter faecigallinarum</name>
    <dbReference type="NCBI Taxonomy" id="2838669"/>
    <lineage>
        <taxon>Bacteria</taxon>
        <taxon>Bacillati</taxon>
        <taxon>Bacillota</taxon>
        <taxon>Clostridia</taxon>
        <taxon>Lachnospirales</taxon>
        <taxon>Lachnospiraceae</taxon>
        <taxon>Mediterraneibacter</taxon>
    </lineage>
</organism>
<reference evidence="1" key="1">
    <citation type="journal article" date="2021" name="PeerJ">
        <title>Extensive microbial diversity within the chicken gut microbiome revealed by metagenomics and culture.</title>
        <authorList>
            <person name="Gilroy R."/>
            <person name="Ravi A."/>
            <person name="Getino M."/>
            <person name="Pursley I."/>
            <person name="Horton D.L."/>
            <person name="Alikhan N.F."/>
            <person name="Baker D."/>
            <person name="Gharbi K."/>
            <person name="Hall N."/>
            <person name="Watson M."/>
            <person name="Adriaenssens E.M."/>
            <person name="Foster-Nyarko E."/>
            <person name="Jarju S."/>
            <person name="Secka A."/>
            <person name="Antonio M."/>
            <person name="Oren A."/>
            <person name="Chaudhuri R.R."/>
            <person name="La Ragione R."/>
            <person name="Hildebrand F."/>
            <person name="Pallen M.J."/>
        </authorList>
    </citation>
    <scope>NUCLEOTIDE SEQUENCE</scope>
    <source>
        <strain evidence="1">ChiGjej1B1-1692</strain>
    </source>
</reference>
<evidence type="ECO:0000313" key="2">
    <source>
        <dbReference type="Proteomes" id="UP000823894"/>
    </source>
</evidence>
<dbReference type="Proteomes" id="UP000823894">
    <property type="component" value="Unassembled WGS sequence"/>
</dbReference>